<dbReference type="Gene3D" id="3.30.2310.20">
    <property type="entry name" value="RelE-like"/>
    <property type="match status" value="1"/>
</dbReference>
<dbReference type="InterPro" id="IPR035093">
    <property type="entry name" value="RelE/ParE_toxin_dom_sf"/>
</dbReference>
<dbReference type="SUPFAM" id="SSF143011">
    <property type="entry name" value="RelE-like"/>
    <property type="match status" value="1"/>
</dbReference>
<name>A0A552F4S1_MICAE</name>
<dbReference type="InterPro" id="IPR007712">
    <property type="entry name" value="RelE/ParE_toxin"/>
</dbReference>
<comment type="caution">
    <text evidence="2">The sequence shown here is derived from an EMBL/GenBank/DDBJ whole genome shotgun (WGS) entry which is preliminary data.</text>
</comment>
<reference evidence="2 3" key="1">
    <citation type="submission" date="2019-01" db="EMBL/GenBank/DDBJ databases">
        <title>Coherence of Microcystis species and biogeography revealed through population genomics.</title>
        <authorList>
            <person name="Perez-Carrascal O.M."/>
            <person name="Terrat Y."/>
            <person name="Giani A."/>
            <person name="Fortin N."/>
            <person name="Tromas N."/>
            <person name="Shapiro B.J."/>
        </authorList>
    </citation>
    <scope>NUCLEOTIDE SEQUENCE [LARGE SCALE GENOMIC DNA]</scope>
    <source>
        <strain evidence="2">Ma_QC_Ca_00000000_S207</strain>
    </source>
</reference>
<dbReference type="Pfam" id="PF05016">
    <property type="entry name" value="ParE_toxin"/>
    <property type="match status" value="1"/>
</dbReference>
<proteinExistence type="predicted"/>
<organism evidence="2 3">
    <name type="scientific">Microcystis aeruginosa Ma_QC_Ca_00000000_S207</name>
    <dbReference type="NCBI Taxonomy" id="2486251"/>
    <lineage>
        <taxon>Bacteria</taxon>
        <taxon>Bacillati</taxon>
        <taxon>Cyanobacteriota</taxon>
        <taxon>Cyanophyceae</taxon>
        <taxon>Oscillatoriophycideae</taxon>
        <taxon>Chroococcales</taxon>
        <taxon>Microcystaceae</taxon>
        <taxon>Microcystis</taxon>
    </lineage>
</organism>
<dbReference type="AlphaFoldDB" id="A0A552F4S1"/>
<dbReference type="PANTHER" id="PTHR38813:SF1">
    <property type="entry name" value="TOXIN RELE1-RELATED"/>
    <property type="match status" value="1"/>
</dbReference>
<keyword evidence="1" id="KW-1277">Toxin-antitoxin system</keyword>
<protein>
    <submittedName>
        <fullName evidence="2">Type II toxin-antitoxin system RelE/ParE family toxin</fullName>
    </submittedName>
</protein>
<dbReference type="PANTHER" id="PTHR38813">
    <property type="match status" value="1"/>
</dbReference>
<dbReference type="EMBL" id="SFBF01000393">
    <property type="protein sequence ID" value="TRU41711.1"/>
    <property type="molecule type" value="Genomic_DNA"/>
</dbReference>
<sequence>MNNYRIQFKTSAAKEFKKLPPSVKQRVGESLDKLQQDPRPSGVVKLQGEDQLYRVRVGDYRIVYTIDDHDKIIKITRIRHRQDVYKE</sequence>
<gene>
    <name evidence="2" type="ORF">EWV91_21200</name>
</gene>
<accession>A0A552F4S1</accession>
<dbReference type="InterPro" id="IPR052747">
    <property type="entry name" value="TA_system_RelE_toxin"/>
</dbReference>
<evidence type="ECO:0000313" key="2">
    <source>
        <dbReference type="EMBL" id="TRU41711.1"/>
    </source>
</evidence>
<evidence type="ECO:0000256" key="1">
    <source>
        <dbReference type="ARBA" id="ARBA00022649"/>
    </source>
</evidence>
<dbReference type="Proteomes" id="UP000320293">
    <property type="component" value="Unassembled WGS sequence"/>
</dbReference>
<evidence type="ECO:0000313" key="3">
    <source>
        <dbReference type="Proteomes" id="UP000320293"/>
    </source>
</evidence>